<evidence type="ECO:0000313" key="3">
    <source>
        <dbReference type="WBParaSite" id="nOo.2.0.1.t12437-RA"/>
    </source>
</evidence>
<dbReference type="EMBL" id="UYRW01010653">
    <property type="protein sequence ID" value="VDM99008.1"/>
    <property type="molecule type" value="Genomic_DNA"/>
</dbReference>
<protein>
    <submittedName>
        <fullName evidence="1 3">Uncharacterized protein</fullName>
    </submittedName>
</protein>
<reference evidence="1 2" key="2">
    <citation type="submission" date="2018-08" db="EMBL/GenBank/DDBJ databases">
        <authorList>
            <person name="Laetsch R D."/>
            <person name="Stevens L."/>
            <person name="Kumar S."/>
            <person name="Blaxter L. M."/>
        </authorList>
    </citation>
    <scope>NUCLEOTIDE SEQUENCE [LARGE SCALE GENOMIC DNA]</scope>
</reference>
<sequence>MTSDNQADSDRQLESAE</sequence>
<evidence type="ECO:0000313" key="2">
    <source>
        <dbReference type="Proteomes" id="UP000271087"/>
    </source>
</evidence>
<dbReference type="Proteomes" id="UP000271087">
    <property type="component" value="Unassembled WGS sequence"/>
</dbReference>
<keyword evidence="2" id="KW-1185">Reference proteome</keyword>
<evidence type="ECO:0000313" key="1">
    <source>
        <dbReference type="EMBL" id="VDM99008.1"/>
    </source>
</evidence>
<name>A0A182EW91_ONCOC</name>
<dbReference type="AlphaFoldDB" id="A0A182EW91"/>
<dbReference type="WBParaSite" id="nOo.2.0.1.t12437-RA">
    <property type="protein sequence ID" value="nOo.2.0.1.t12437-RA"/>
    <property type="gene ID" value="nOo.2.0.1.g12437"/>
</dbReference>
<proteinExistence type="predicted"/>
<reference evidence="3" key="1">
    <citation type="submission" date="2016-06" db="UniProtKB">
        <authorList>
            <consortium name="WormBaseParasite"/>
        </authorList>
    </citation>
    <scope>IDENTIFICATION</scope>
</reference>
<gene>
    <name evidence="1" type="ORF">NOO_LOCUS12437</name>
</gene>
<accession>A0A182EW91</accession>
<organism evidence="3">
    <name type="scientific">Onchocerca ochengi</name>
    <name type="common">Filarial nematode worm</name>
    <dbReference type="NCBI Taxonomy" id="42157"/>
    <lineage>
        <taxon>Eukaryota</taxon>
        <taxon>Metazoa</taxon>
        <taxon>Ecdysozoa</taxon>
        <taxon>Nematoda</taxon>
        <taxon>Chromadorea</taxon>
        <taxon>Rhabditida</taxon>
        <taxon>Spirurina</taxon>
        <taxon>Spiruromorpha</taxon>
        <taxon>Filarioidea</taxon>
        <taxon>Onchocercidae</taxon>
        <taxon>Onchocerca</taxon>
    </lineage>
</organism>